<dbReference type="GO" id="GO:0080120">
    <property type="term" value="P:CAAX-box protein maturation"/>
    <property type="evidence" value="ECO:0007669"/>
    <property type="project" value="UniProtKB-ARBA"/>
</dbReference>
<keyword evidence="1" id="KW-1133">Transmembrane helix</keyword>
<dbReference type="InterPro" id="IPR003675">
    <property type="entry name" value="Rce1/LyrA-like_dom"/>
</dbReference>
<reference evidence="3 4" key="1">
    <citation type="submission" date="2020-08" db="EMBL/GenBank/DDBJ databases">
        <title>Genome sequence of Tessaracoccus defluvii JCM 17540T.</title>
        <authorList>
            <person name="Hyun D.-W."/>
            <person name="Bae J.-W."/>
        </authorList>
    </citation>
    <scope>NUCLEOTIDE SEQUENCE [LARGE SCALE GENOMIC DNA]</scope>
    <source>
        <strain evidence="3 4">JCM 17540</strain>
    </source>
</reference>
<keyword evidence="3" id="KW-0645">Protease</keyword>
<evidence type="ECO:0000259" key="2">
    <source>
        <dbReference type="Pfam" id="PF02517"/>
    </source>
</evidence>
<feature type="transmembrane region" description="Helical" evidence="1">
    <location>
        <begin position="199"/>
        <end position="215"/>
    </location>
</feature>
<feature type="transmembrane region" description="Helical" evidence="1">
    <location>
        <begin position="221"/>
        <end position="241"/>
    </location>
</feature>
<protein>
    <submittedName>
        <fullName evidence="3">CPBP family intramembrane metalloprotease</fullName>
    </submittedName>
</protein>
<dbReference type="EMBL" id="CP060789">
    <property type="protein sequence ID" value="QNP57039.1"/>
    <property type="molecule type" value="Genomic_DNA"/>
</dbReference>
<feature type="transmembrane region" description="Helical" evidence="1">
    <location>
        <begin position="283"/>
        <end position="301"/>
    </location>
</feature>
<name>A0A7H0H923_9ACTN</name>
<accession>A0A7H0H923</accession>
<feature type="transmembrane region" description="Helical" evidence="1">
    <location>
        <begin position="87"/>
        <end position="108"/>
    </location>
</feature>
<gene>
    <name evidence="3" type="ORF">H9L22_06940</name>
</gene>
<organism evidence="3 4">
    <name type="scientific">Tessaracoccus defluvii</name>
    <dbReference type="NCBI Taxonomy" id="1285901"/>
    <lineage>
        <taxon>Bacteria</taxon>
        <taxon>Bacillati</taxon>
        <taxon>Actinomycetota</taxon>
        <taxon>Actinomycetes</taxon>
        <taxon>Propionibacteriales</taxon>
        <taxon>Propionibacteriaceae</taxon>
        <taxon>Tessaracoccus</taxon>
    </lineage>
</organism>
<dbReference type="KEGG" id="tdf:H9L22_06940"/>
<feature type="domain" description="CAAX prenyl protease 2/Lysostaphin resistance protein A-like" evidence="2">
    <location>
        <begin position="163"/>
        <end position="253"/>
    </location>
</feature>
<evidence type="ECO:0000256" key="1">
    <source>
        <dbReference type="SAM" id="Phobius"/>
    </source>
</evidence>
<dbReference type="GO" id="GO:0008237">
    <property type="term" value="F:metallopeptidase activity"/>
    <property type="evidence" value="ECO:0007669"/>
    <property type="project" value="UniProtKB-KW"/>
</dbReference>
<dbReference type="Pfam" id="PF02517">
    <property type="entry name" value="Rce1-like"/>
    <property type="match status" value="1"/>
</dbReference>
<dbReference type="GO" id="GO:0004175">
    <property type="term" value="F:endopeptidase activity"/>
    <property type="evidence" value="ECO:0007669"/>
    <property type="project" value="UniProtKB-ARBA"/>
</dbReference>
<keyword evidence="1" id="KW-0472">Membrane</keyword>
<keyword evidence="3" id="KW-0378">Hydrolase</keyword>
<feature type="transmembrane region" description="Helical" evidence="1">
    <location>
        <begin position="128"/>
        <end position="148"/>
    </location>
</feature>
<dbReference type="Proteomes" id="UP000516117">
    <property type="component" value="Chromosome"/>
</dbReference>
<keyword evidence="1" id="KW-0812">Transmembrane</keyword>
<evidence type="ECO:0000313" key="3">
    <source>
        <dbReference type="EMBL" id="QNP57039.1"/>
    </source>
</evidence>
<keyword evidence="3" id="KW-0482">Metalloprotease</keyword>
<feature type="transmembrane region" description="Helical" evidence="1">
    <location>
        <begin position="34"/>
        <end position="59"/>
    </location>
</feature>
<dbReference type="AlphaFoldDB" id="A0A7H0H923"/>
<dbReference type="GO" id="GO:0006508">
    <property type="term" value="P:proteolysis"/>
    <property type="evidence" value="ECO:0007669"/>
    <property type="project" value="UniProtKB-KW"/>
</dbReference>
<proteinExistence type="predicted"/>
<dbReference type="RefSeq" id="WP_187722138.1">
    <property type="nucleotide sequence ID" value="NZ_BAABBL010000003.1"/>
</dbReference>
<sequence length="308" mass="32494">MSQPTVLDAFGPAQDAPSGVGYGLALRRPGLSPVVSLFALLLGFSGFALVVPVVAQLVIRVGHLISGGDWDEYVAAASAYELPIGPFSSHLGLAMLIPVSILIVRYLIGVRPRWLASVQPGIRWRYLLVCLVVAVVVLNGALWLSYLVTGMPTFGAGQEGWITFAFLLAVSAPLQAAAEEVFFRGFVLQAIGAASGRQWIGVVGSSLLFALLHGVQNPALFAHRFAFGLVAGTLVVVTGGLEAGIAAHIVNNLGAYGYAMFTMSISQLKAVTEISWGEAAWNIAGYALFGIVAWIVGSRLFRLPTTTP</sequence>
<evidence type="ECO:0000313" key="4">
    <source>
        <dbReference type="Proteomes" id="UP000516117"/>
    </source>
</evidence>
<keyword evidence="4" id="KW-1185">Reference proteome</keyword>